<keyword evidence="2" id="KW-0677">Repeat</keyword>
<organism evidence="4">
    <name type="scientific">Pseudo-nitzschia australis</name>
    <dbReference type="NCBI Taxonomy" id="44445"/>
    <lineage>
        <taxon>Eukaryota</taxon>
        <taxon>Sar</taxon>
        <taxon>Stramenopiles</taxon>
        <taxon>Ochrophyta</taxon>
        <taxon>Bacillariophyta</taxon>
        <taxon>Bacillariophyceae</taxon>
        <taxon>Bacillariophycidae</taxon>
        <taxon>Bacillariales</taxon>
        <taxon>Bacillariaceae</taxon>
        <taxon>Pseudo-nitzschia</taxon>
    </lineage>
</organism>
<dbReference type="GO" id="GO:0031931">
    <property type="term" value="C:TORC1 complex"/>
    <property type="evidence" value="ECO:0007669"/>
    <property type="project" value="InterPro"/>
</dbReference>
<comment type="similarity">
    <text evidence="1">Belongs to the WD repeat RAPTOR family.</text>
</comment>
<feature type="region of interest" description="Disordered" evidence="3">
    <location>
        <begin position="396"/>
        <end position="441"/>
    </location>
</feature>
<dbReference type="GO" id="GO:0009267">
    <property type="term" value="P:cellular response to starvation"/>
    <property type="evidence" value="ECO:0007669"/>
    <property type="project" value="TreeGrafter"/>
</dbReference>
<dbReference type="InterPro" id="IPR011989">
    <property type="entry name" value="ARM-like"/>
</dbReference>
<protein>
    <submittedName>
        <fullName evidence="4">Uncharacterized protein</fullName>
    </submittedName>
</protein>
<dbReference type="InterPro" id="IPR036322">
    <property type="entry name" value="WD40_repeat_dom_sf"/>
</dbReference>
<dbReference type="GO" id="GO:0071230">
    <property type="term" value="P:cellular response to amino acid stimulus"/>
    <property type="evidence" value="ECO:0007669"/>
    <property type="project" value="TreeGrafter"/>
</dbReference>
<evidence type="ECO:0000256" key="2">
    <source>
        <dbReference type="ARBA" id="ARBA00022737"/>
    </source>
</evidence>
<evidence type="ECO:0000256" key="1">
    <source>
        <dbReference type="ARBA" id="ARBA00009257"/>
    </source>
</evidence>
<gene>
    <name evidence="4" type="ORF">PAUS00366_LOCUS1264</name>
</gene>
<dbReference type="SMART" id="SM00320">
    <property type="entry name" value="WD40"/>
    <property type="match status" value="7"/>
</dbReference>
<dbReference type="InterPro" id="IPR000357">
    <property type="entry name" value="HEAT"/>
</dbReference>
<dbReference type="InterPro" id="IPR016024">
    <property type="entry name" value="ARM-type_fold"/>
</dbReference>
<dbReference type="Pfam" id="PF02985">
    <property type="entry name" value="HEAT"/>
    <property type="match status" value="1"/>
</dbReference>
<feature type="region of interest" description="Disordered" evidence="3">
    <location>
        <begin position="69"/>
        <end position="116"/>
    </location>
</feature>
<dbReference type="SUPFAM" id="SSF50978">
    <property type="entry name" value="WD40 repeat-like"/>
    <property type="match status" value="1"/>
</dbReference>
<dbReference type="GO" id="GO:0031929">
    <property type="term" value="P:TOR signaling"/>
    <property type="evidence" value="ECO:0007669"/>
    <property type="project" value="InterPro"/>
</dbReference>
<evidence type="ECO:0000313" key="4">
    <source>
        <dbReference type="EMBL" id="CAE0708544.1"/>
    </source>
</evidence>
<sequence>MVASMYRNFLLADRILRNLNCTPQSYPPLPPGVADHPLWQAWDLACETCLFGLIKDGIFGGGGGVSKPTAGLSDNSSSKNNNNNVPDRTYPRQQQQRSQQTGTIQRPLSSAKPKISSVSSPFFSEQLTGFEVWLEYAAMRKGNIEHLQPPEQLPVVLQVLLSQVHRVQALELLRRFLALGPWAVNLALSLGIFPYVAKLLQSPEYKTVLVHIWASILKFDPSCQVDLSKDKSLKHFIQPLAQFSERTSKSSGAPQQNTPETAKQRTLNAFCLASLCYKYPNAQSECLRQNLHGSSAALLSAQLKLREQQKQQLLEQDLPSRRASQDATQFVLLPPIAREWICMCLGNLVQTFHLAQAQAYDIELHDLLIALQQDDEDPNVRAAATYALGNLLEHASLPSSNNQSSSTLSSPSSRSRLQQHPPPLSTMAPPGIGTSPIRLGPQAFSNESQRMLSPQDVMRSQQQQMFLPSPIPPAGMSVGPALSAANVFQGQLQQNPAIPANPGPASAALAAAMARGGLAPTPQQLHSIQTPISHGSGQATLAAGVQQQQIQNPIPQKIQGASQVLPGVTPMLSSQAMLSQGGIQQVQRRMPQTPTLGGLAPQHPPGVPMVGIGGHLAPGQPLMQRAVSGPQLGAGQSGMLFHSQRTNVPSIGGYLGPAVGNPIGMMASPNVPPPPPVGMPIVGSPLGIGASAVGSPIMMKQMKVVPHLVEQQQRRRPTVYEDIRRILFDLKVMESMIKVLADGSVIVRYEVVMVLSNFVEKYLQAILVIAEDATRVMDTMRLEKITEDEEGDGTTNHSRESRARVVSLPQGVNQKIMERFEESWKALRKIQHEDPHPNVSGAANKIVRVVHETLYDMRMELDAKKDRNAIDSGLSEIQEEGETGRDGMDRVKSDANISMASPDQREKISRALPQSDGPSNRLPAMKMKPSLRRSSSEAAGGNFPSIKMGDPKSVPSLVMPGRNLMDRVKVENLLPKSQFYKWKKTFFRPDNDDENVGDRDPLNPLEAARNYQNRRNSIVRKAGCKLAKHFEDLKPRRENHQHGGLNMFLDDNDDGNGDSDVFLQSELRLKEKQLLRNNGGVKMTSMLKFHSYENALAVCDNQDYVSIWDYEKGTQKSSFKNGNPAGSRMTSAFWINESSSSLLFVGCDDGSARIWRGLVQNNGPISSQAPTLESSFFAIPDMEAGQRSKSGLICEWQQATGTLVSGGNSRQLRCWDMTAEKCSATIDIESDSCITALTTAWDEVNNTGFRGTGPEIIVAGFSDGSLKLFDIRTPRSGVALSAAARANNSINKGRGRVAGATTTNRRKAAAASLHNRTFNEHTSWIVDVSFTSYGGNGTQNEILSGSVAGDIRAWDIRTPSRSVRAIEVQRSPMTALSVHKQIPIVATGSHAQFMKILTLEGETLQVARFHEESLPGHRIGPVSCLEFHEQKLVLAAGSTNALVSIYQPRRPRS</sequence>
<proteinExistence type="inferred from homology"/>
<feature type="compositionally biased region" description="Low complexity" evidence="3">
    <location>
        <begin position="73"/>
        <end position="84"/>
    </location>
</feature>
<dbReference type="PANTHER" id="PTHR12848">
    <property type="entry name" value="REGULATORY-ASSOCIATED PROTEIN OF MTOR"/>
    <property type="match status" value="1"/>
</dbReference>
<dbReference type="GO" id="GO:0010506">
    <property type="term" value="P:regulation of autophagy"/>
    <property type="evidence" value="ECO:0007669"/>
    <property type="project" value="TreeGrafter"/>
</dbReference>
<feature type="compositionally biased region" description="Low complexity" evidence="3">
    <location>
        <begin position="396"/>
        <end position="419"/>
    </location>
</feature>
<feature type="compositionally biased region" description="Low complexity" evidence="3">
    <location>
        <begin position="91"/>
        <end position="116"/>
    </location>
</feature>
<name>A0A7S4EEK6_9STRA</name>
<feature type="region of interest" description="Disordered" evidence="3">
    <location>
        <begin position="870"/>
        <end position="948"/>
    </location>
</feature>
<dbReference type="Gene3D" id="1.25.10.10">
    <property type="entry name" value="Leucine-rich Repeat Variant"/>
    <property type="match status" value="1"/>
</dbReference>
<dbReference type="PRINTS" id="PR01547">
    <property type="entry name" value="YEAST176DUF"/>
</dbReference>
<reference evidence="4" key="1">
    <citation type="submission" date="2021-01" db="EMBL/GenBank/DDBJ databases">
        <authorList>
            <person name="Corre E."/>
            <person name="Pelletier E."/>
            <person name="Niang G."/>
            <person name="Scheremetjew M."/>
            <person name="Finn R."/>
            <person name="Kale V."/>
            <person name="Holt S."/>
            <person name="Cochrane G."/>
            <person name="Meng A."/>
            <person name="Brown T."/>
            <person name="Cohen L."/>
        </authorList>
    </citation>
    <scope>NUCLEOTIDE SEQUENCE</scope>
    <source>
        <strain evidence="4">10249 10 AB</strain>
    </source>
</reference>
<dbReference type="InterPro" id="IPR001680">
    <property type="entry name" value="WD40_rpt"/>
</dbReference>
<dbReference type="SUPFAM" id="SSF48371">
    <property type="entry name" value="ARM repeat"/>
    <property type="match status" value="1"/>
</dbReference>
<accession>A0A7S4EEK6</accession>
<dbReference type="GO" id="GO:0030307">
    <property type="term" value="P:positive regulation of cell growth"/>
    <property type="evidence" value="ECO:0007669"/>
    <property type="project" value="TreeGrafter"/>
</dbReference>
<dbReference type="EMBL" id="HBIX01001701">
    <property type="protein sequence ID" value="CAE0708544.1"/>
    <property type="molecule type" value="Transcribed_RNA"/>
</dbReference>
<dbReference type="InterPro" id="IPR015943">
    <property type="entry name" value="WD40/YVTN_repeat-like_dom_sf"/>
</dbReference>
<feature type="compositionally biased region" description="Basic and acidic residues" evidence="3">
    <location>
        <begin position="882"/>
        <end position="893"/>
    </location>
</feature>
<dbReference type="GO" id="GO:0030674">
    <property type="term" value="F:protein-macromolecule adaptor activity"/>
    <property type="evidence" value="ECO:0007669"/>
    <property type="project" value="TreeGrafter"/>
</dbReference>
<evidence type="ECO:0000256" key="3">
    <source>
        <dbReference type="SAM" id="MobiDB-lite"/>
    </source>
</evidence>
<dbReference type="GO" id="GO:0005737">
    <property type="term" value="C:cytoplasm"/>
    <property type="evidence" value="ECO:0007669"/>
    <property type="project" value="TreeGrafter"/>
</dbReference>
<dbReference type="InterPro" id="IPR004083">
    <property type="entry name" value="Raptor"/>
</dbReference>
<dbReference type="Gene3D" id="2.130.10.10">
    <property type="entry name" value="YVTN repeat-like/Quinoprotein amine dehydrogenase"/>
    <property type="match status" value="3"/>
</dbReference>
<dbReference type="PANTHER" id="PTHR12848:SF16">
    <property type="entry name" value="REGULATORY-ASSOCIATED PROTEIN OF MTOR"/>
    <property type="match status" value="1"/>
</dbReference>